<feature type="transmembrane region" description="Helical" evidence="8">
    <location>
        <begin position="182"/>
        <end position="202"/>
    </location>
</feature>
<evidence type="ECO:0000256" key="7">
    <source>
        <dbReference type="SAM" id="MobiDB-lite"/>
    </source>
</evidence>
<comment type="caution">
    <text evidence="10">The sequence shown here is derived from an EMBL/GenBank/DDBJ whole genome shotgun (WGS) entry which is preliminary data.</text>
</comment>
<dbReference type="GO" id="GO:0022857">
    <property type="term" value="F:transmembrane transporter activity"/>
    <property type="evidence" value="ECO:0007669"/>
    <property type="project" value="InterPro"/>
</dbReference>
<protein>
    <submittedName>
        <fullName evidence="10">MFS general substrate transporter</fullName>
    </submittedName>
</protein>
<evidence type="ECO:0000313" key="11">
    <source>
        <dbReference type="Proteomes" id="UP001221142"/>
    </source>
</evidence>
<evidence type="ECO:0000256" key="8">
    <source>
        <dbReference type="SAM" id="Phobius"/>
    </source>
</evidence>
<dbReference type="PROSITE" id="PS50850">
    <property type="entry name" value="MFS"/>
    <property type="match status" value="1"/>
</dbReference>
<keyword evidence="4 8" id="KW-0812">Transmembrane</keyword>
<dbReference type="PANTHER" id="PTHR23514:SF3">
    <property type="entry name" value="BYPASS OF STOP CODON PROTEIN 6"/>
    <property type="match status" value="1"/>
</dbReference>
<evidence type="ECO:0000256" key="4">
    <source>
        <dbReference type="ARBA" id="ARBA00022692"/>
    </source>
</evidence>
<dbReference type="SUPFAM" id="SSF103473">
    <property type="entry name" value="MFS general substrate transporter"/>
    <property type="match status" value="1"/>
</dbReference>
<keyword evidence="5 8" id="KW-1133">Transmembrane helix</keyword>
<dbReference type="InterPro" id="IPR011701">
    <property type="entry name" value="MFS"/>
</dbReference>
<feature type="transmembrane region" description="Helical" evidence="8">
    <location>
        <begin position="270"/>
        <end position="293"/>
    </location>
</feature>
<evidence type="ECO:0000256" key="6">
    <source>
        <dbReference type="ARBA" id="ARBA00023136"/>
    </source>
</evidence>
<feature type="transmembrane region" description="Helical" evidence="8">
    <location>
        <begin position="149"/>
        <end position="175"/>
    </location>
</feature>
<feature type="transmembrane region" description="Helical" evidence="8">
    <location>
        <begin position="424"/>
        <end position="443"/>
    </location>
</feature>
<evidence type="ECO:0000259" key="9">
    <source>
        <dbReference type="PROSITE" id="PS50850"/>
    </source>
</evidence>
<evidence type="ECO:0000256" key="1">
    <source>
        <dbReference type="ARBA" id="ARBA00004127"/>
    </source>
</evidence>
<feature type="transmembrane region" description="Helical" evidence="8">
    <location>
        <begin position="89"/>
        <end position="113"/>
    </location>
</feature>
<dbReference type="InterPro" id="IPR051788">
    <property type="entry name" value="MFS_Transporter"/>
</dbReference>
<proteinExistence type="inferred from homology"/>
<evidence type="ECO:0000256" key="5">
    <source>
        <dbReference type="ARBA" id="ARBA00022989"/>
    </source>
</evidence>
<feature type="domain" description="Major facilitator superfamily (MFS) profile" evidence="9">
    <location>
        <begin position="62"/>
        <end position="447"/>
    </location>
</feature>
<feature type="region of interest" description="Disordered" evidence="7">
    <location>
        <begin position="1"/>
        <end position="23"/>
    </location>
</feature>
<comment type="similarity">
    <text evidence="2">Belongs to the major facilitator superfamily.</text>
</comment>
<dbReference type="Pfam" id="PF07690">
    <property type="entry name" value="MFS_1"/>
    <property type="match status" value="1"/>
</dbReference>
<dbReference type="AlphaFoldDB" id="A0AAD7FP04"/>
<evidence type="ECO:0000256" key="3">
    <source>
        <dbReference type="ARBA" id="ARBA00022448"/>
    </source>
</evidence>
<keyword evidence="11" id="KW-1185">Reference proteome</keyword>
<reference evidence="10" key="1">
    <citation type="submission" date="2023-03" db="EMBL/GenBank/DDBJ databases">
        <title>Massive genome expansion in bonnet fungi (Mycena s.s.) driven by repeated elements and novel gene families across ecological guilds.</title>
        <authorList>
            <consortium name="Lawrence Berkeley National Laboratory"/>
            <person name="Harder C.B."/>
            <person name="Miyauchi S."/>
            <person name="Viragh M."/>
            <person name="Kuo A."/>
            <person name="Thoen E."/>
            <person name="Andreopoulos B."/>
            <person name="Lu D."/>
            <person name="Skrede I."/>
            <person name="Drula E."/>
            <person name="Henrissat B."/>
            <person name="Morin E."/>
            <person name="Kohler A."/>
            <person name="Barry K."/>
            <person name="LaButti K."/>
            <person name="Morin E."/>
            <person name="Salamov A."/>
            <person name="Lipzen A."/>
            <person name="Mereny Z."/>
            <person name="Hegedus B."/>
            <person name="Baldrian P."/>
            <person name="Stursova M."/>
            <person name="Weitz H."/>
            <person name="Taylor A."/>
            <person name="Grigoriev I.V."/>
            <person name="Nagy L.G."/>
            <person name="Martin F."/>
            <person name="Kauserud H."/>
        </authorList>
    </citation>
    <scope>NUCLEOTIDE SEQUENCE</scope>
    <source>
        <strain evidence="10">9284</strain>
    </source>
</reference>
<dbReference type="Gene3D" id="1.20.1250.20">
    <property type="entry name" value="MFS general substrate transporter like domains"/>
    <property type="match status" value="2"/>
</dbReference>
<dbReference type="EMBL" id="JARKIF010000007">
    <property type="protein sequence ID" value="KAJ7634866.1"/>
    <property type="molecule type" value="Genomic_DNA"/>
</dbReference>
<keyword evidence="3" id="KW-0813">Transport</keyword>
<feature type="transmembrane region" description="Helical" evidence="8">
    <location>
        <begin position="390"/>
        <end position="412"/>
    </location>
</feature>
<dbReference type="GO" id="GO:0016020">
    <property type="term" value="C:membrane"/>
    <property type="evidence" value="ECO:0007669"/>
    <property type="project" value="TreeGrafter"/>
</dbReference>
<accession>A0AAD7FP04</accession>
<organism evidence="10 11">
    <name type="scientific">Roridomyces roridus</name>
    <dbReference type="NCBI Taxonomy" id="1738132"/>
    <lineage>
        <taxon>Eukaryota</taxon>
        <taxon>Fungi</taxon>
        <taxon>Dikarya</taxon>
        <taxon>Basidiomycota</taxon>
        <taxon>Agaricomycotina</taxon>
        <taxon>Agaricomycetes</taxon>
        <taxon>Agaricomycetidae</taxon>
        <taxon>Agaricales</taxon>
        <taxon>Marasmiineae</taxon>
        <taxon>Mycenaceae</taxon>
        <taxon>Roridomyces</taxon>
    </lineage>
</organism>
<gene>
    <name evidence="10" type="ORF">FB45DRAFT_476080</name>
</gene>
<feature type="transmembrane region" description="Helical" evidence="8">
    <location>
        <begin position="125"/>
        <end position="143"/>
    </location>
</feature>
<evidence type="ECO:0000313" key="10">
    <source>
        <dbReference type="EMBL" id="KAJ7634866.1"/>
    </source>
</evidence>
<feature type="transmembrane region" description="Helical" evidence="8">
    <location>
        <begin position="336"/>
        <end position="354"/>
    </location>
</feature>
<dbReference type="InterPro" id="IPR020846">
    <property type="entry name" value="MFS_dom"/>
</dbReference>
<dbReference type="InterPro" id="IPR036259">
    <property type="entry name" value="MFS_trans_sf"/>
</dbReference>
<keyword evidence="6 8" id="KW-0472">Membrane</keyword>
<sequence length="450" mass="48720">MAMPGENFELQSTVVPGPSLPPTPGDEVRGFVGIDEIQEELRAQPGEFDAPPSGHAWRARMYLAAIYGSMALCGWNDGSSGPLIPKIQASYHVGFVLVSLIFVLATVGFISGAFINMHFAERMGLGRMVVIGSCFPIAAYAIQAPAPPFPLFVMSFILSGMGYSILVAQANVYVVSLRNSEVYMGMLHASYGLGALTSPLVATQFAQMPRHWSFHYLCSFALAILNVINMYLVFRFRTQDELLTLIGENVGEKNTTSDRSNFRQILSIRAVHLLSIFAMLYVGVEVTMGGWITTYLIDVRGGGPSAGYISSGFFGGMMVGRLSLIWLNKKIGENRAIYLYAGLAIGLEFVVWFVPSFVGGGVAVSCIGVVLGPIYPIIMNRVGRIIPRWLHSGSIGWVAGFGQAGSAVLPFISGAIASKSGIRALQPFIISMMSVLPVVWFFTPISRKID</sequence>
<dbReference type="Proteomes" id="UP001221142">
    <property type="component" value="Unassembled WGS sequence"/>
</dbReference>
<feature type="transmembrane region" description="Helical" evidence="8">
    <location>
        <begin position="214"/>
        <end position="234"/>
    </location>
</feature>
<name>A0AAD7FP04_9AGAR</name>
<feature type="transmembrane region" description="Helical" evidence="8">
    <location>
        <begin position="305"/>
        <end position="324"/>
    </location>
</feature>
<feature type="transmembrane region" description="Helical" evidence="8">
    <location>
        <begin position="360"/>
        <end position="378"/>
    </location>
</feature>
<dbReference type="GO" id="GO:0012505">
    <property type="term" value="C:endomembrane system"/>
    <property type="evidence" value="ECO:0007669"/>
    <property type="project" value="UniProtKB-SubCell"/>
</dbReference>
<dbReference type="PANTHER" id="PTHR23514">
    <property type="entry name" value="BYPASS OF STOP CODON PROTEIN 6"/>
    <property type="match status" value="1"/>
</dbReference>
<evidence type="ECO:0000256" key="2">
    <source>
        <dbReference type="ARBA" id="ARBA00008335"/>
    </source>
</evidence>
<comment type="subcellular location">
    <subcellularLocation>
        <location evidence="1">Endomembrane system</location>
        <topology evidence="1">Multi-pass membrane protein</topology>
    </subcellularLocation>
</comment>
<dbReference type="FunFam" id="1.20.1250.20:FF:000286">
    <property type="entry name" value="MFS efflux transporter"/>
    <property type="match status" value="1"/>
</dbReference>